<dbReference type="InterPro" id="IPR050561">
    <property type="entry name" value="PTP"/>
</dbReference>
<feature type="domain" description="Tyrosine-protein phosphatase" evidence="3">
    <location>
        <begin position="1"/>
        <end position="146"/>
    </location>
</feature>
<keyword evidence="1" id="KW-0378">Hydrolase</keyword>
<dbReference type="InterPro" id="IPR000242">
    <property type="entry name" value="PTP_cat"/>
</dbReference>
<sequence>MYWVRKKVIGGSSIPYTVNEILEWKKEGVKRILVLPEDWEIEESWGDKEYYLSTLKSHGFKYLHVPIPDGGIPTDSQFITIMRWLLSEKEGNLVHCIGGLGRTGTILASYLILIEGLDASSAIDEVRSVRPGAVGSYEQEMFLLRVEGMRKDWLRNIYSNF</sequence>
<gene>
    <name evidence="5" type="ORF">V6M85_04290</name>
</gene>
<dbReference type="InterPro" id="IPR020422">
    <property type="entry name" value="TYR_PHOSPHATASE_DUAL_dom"/>
</dbReference>
<dbReference type="GeneID" id="89335960"/>
<dbReference type="SUPFAM" id="SSF52799">
    <property type="entry name" value="(Phosphotyrosine protein) phosphatases II"/>
    <property type="match status" value="1"/>
</dbReference>
<evidence type="ECO:0000259" key="4">
    <source>
        <dbReference type="PROSITE" id="PS50056"/>
    </source>
</evidence>
<proteinExistence type="predicted"/>
<dbReference type="InterPro" id="IPR016130">
    <property type="entry name" value="Tyr_Pase_AS"/>
</dbReference>
<dbReference type="SMART" id="SM00404">
    <property type="entry name" value="PTPc_motif"/>
    <property type="match status" value="1"/>
</dbReference>
<keyword evidence="6" id="KW-1185">Reference proteome</keyword>
<name>A0AAX4L3Q4_9CREN</name>
<dbReference type="PROSITE" id="PS00383">
    <property type="entry name" value="TYR_PHOSPHATASE_1"/>
    <property type="match status" value="1"/>
</dbReference>
<dbReference type="PANTHER" id="PTHR23339">
    <property type="entry name" value="TYROSINE SPECIFIC PROTEIN PHOSPHATASE AND DUAL SPECIFICITY PROTEIN PHOSPHATASE"/>
    <property type="match status" value="1"/>
</dbReference>
<protein>
    <submittedName>
        <fullName evidence="5">Dual specificity protein phosphatase family protein</fullName>
    </submittedName>
</protein>
<evidence type="ECO:0000259" key="3">
    <source>
        <dbReference type="PROSITE" id="PS50055"/>
    </source>
</evidence>
<evidence type="ECO:0000256" key="1">
    <source>
        <dbReference type="ARBA" id="ARBA00022801"/>
    </source>
</evidence>
<dbReference type="InterPro" id="IPR003595">
    <property type="entry name" value="Tyr_Pase_cat"/>
</dbReference>
<dbReference type="InterPro" id="IPR029021">
    <property type="entry name" value="Prot-tyrosine_phosphatase-like"/>
</dbReference>
<dbReference type="InterPro" id="IPR057023">
    <property type="entry name" value="PTP-SAK"/>
</dbReference>
<evidence type="ECO:0000313" key="5">
    <source>
        <dbReference type="EMBL" id="WWQ61303.1"/>
    </source>
</evidence>
<evidence type="ECO:0000313" key="6">
    <source>
        <dbReference type="Proteomes" id="UP001432202"/>
    </source>
</evidence>
<dbReference type="AlphaFoldDB" id="A0AAX4L3Q4"/>
<dbReference type="EMBL" id="CP146016">
    <property type="protein sequence ID" value="WWQ61303.1"/>
    <property type="molecule type" value="Genomic_DNA"/>
</dbReference>
<dbReference type="GO" id="GO:0004725">
    <property type="term" value="F:protein tyrosine phosphatase activity"/>
    <property type="evidence" value="ECO:0007669"/>
    <property type="project" value="InterPro"/>
</dbReference>
<dbReference type="InterPro" id="IPR000387">
    <property type="entry name" value="Tyr_Pase_dom"/>
</dbReference>
<dbReference type="PROSITE" id="PS50054">
    <property type="entry name" value="TYR_PHOSPHATASE_DUAL"/>
    <property type="match status" value="1"/>
</dbReference>
<reference evidence="5 6" key="1">
    <citation type="submission" date="2024-02" db="EMBL/GenBank/DDBJ databases">
        <title>STSV induces naive adaptation in Sulfolobus.</title>
        <authorList>
            <person name="Xiang X."/>
            <person name="Song M."/>
        </authorList>
    </citation>
    <scope>NUCLEOTIDE SEQUENCE [LARGE SCALE GENOMIC DNA]</scope>
    <source>
        <strain evidence="5 6">RT2</strain>
    </source>
</reference>
<dbReference type="FunFam" id="3.90.190.10:FF:000157">
    <property type="entry name" value="Protein-tyrosine phosphatase"/>
    <property type="match status" value="1"/>
</dbReference>
<dbReference type="Proteomes" id="UP001432202">
    <property type="component" value="Chromosome"/>
</dbReference>
<feature type="domain" description="Tyrosine specific protein phosphatases" evidence="4">
    <location>
        <begin position="76"/>
        <end position="141"/>
    </location>
</feature>
<accession>A0AAX4L3Q4</accession>
<organism evidence="5 6">
    <name type="scientific">Sulfolobus tengchongensis</name>
    <dbReference type="NCBI Taxonomy" id="207809"/>
    <lineage>
        <taxon>Archaea</taxon>
        <taxon>Thermoproteota</taxon>
        <taxon>Thermoprotei</taxon>
        <taxon>Sulfolobales</taxon>
        <taxon>Sulfolobaceae</taxon>
        <taxon>Sulfolobus</taxon>
    </lineage>
</organism>
<dbReference type="PROSITE" id="PS50056">
    <property type="entry name" value="TYR_PHOSPHATASE_2"/>
    <property type="match status" value="1"/>
</dbReference>
<evidence type="ECO:0000259" key="2">
    <source>
        <dbReference type="PROSITE" id="PS50054"/>
    </source>
</evidence>
<dbReference type="Pfam" id="PF22784">
    <property type="entry name" value="PTP-SAK"/>
    <property type="match status" value="1"/>
</dbReference>
<dbReference type="PROSITE" id="PS50055">
    <property type="entry name" value="TYR_PHOSPHATASE_PTP"/>
    <property type="match status" value="1"/>
</dbReference>
<dbReference type="Gene3D" id="3.90.190.10">
    <property type="entry name" value="Protein tyrosine phosphatase superfamily"/>
    <property type="match status" value="1"/>
</dbReference>
<feature type="domain" description="Tyrosine-protein phosphatase" evidence="2">
    <location>
        <begin position="1"/>
        <end position="156"/>
    </location>
</feature>
<dbReference type="RefSeq" id="WP_338603420.1">
    <property type="nucleotide sequence ID" value="NZ_CP146016.1"/>
</dbReference>